<sequence>MGSLPSTPPPPLSPENPAAVDRIYAHFCPRDPAAGLSNWLESHDPSDDTWRRTGPIPGIPENHVLKGSAMVSIGSSLYIIGGRLCRKGPYISGADDSIEVDVAVRPDVLRHDTVTGEWSACAPLLVPRFDFACMACDGKIYVAGGQCVLSSARGTSAAEVYDPTDDTWDPLPPMNTLRYKCVGVTWQGRFHVVGGFAERESLAGDRWPSPVDRSSAEVFDARRGEWDLVPGMWQLDVPPNQIVAVEGRLFSSGDCLNTWKGHIEAYDGKLNIWNIVERSHLHDPSSLVVGGDMGGGPAVQRLYLTMAPIGTQLYFLAGYRMPGDEFRSVSVVHTFDTASGTGEAWRSSEPMEVDEMKELCSHCCVVQLS</sequence>
<name>A0A6I9RED4_ELAGV</name>
<dbReference type="OrthoDB" id="45365at2759"/>
<dbReference type="InterPro" id="IPR015915">
    <property type="entry name" value="Kelch-typ_b-propeller"/>
</dbReference>
<dbReference type="Proteomes" id="UP000504607">
    <property type="component" value="Chromosome 5"/>
</dbReference>
<dbReference type="SMART" id="SM00612">
    <property type="entry name" value="Kelch"/>
    <property type="match status" value="2"/>
</dbReference>
<dbReference type="SUPFAM" id="SSF117281">
    <property type="entry name" value="Kelch motif"/>
    <property type="match status" value="1"/>
</dbReference>
<proteinExistence type="predicted"/>
<dbReference type="Gene3D" id="2.120.10.80">
    <property type="entry name" value="Kelch-type beta propeller"/>
    <property type="match status" value="1"/>
</dbReference>
<dbReference type="Pfam" id="PF01344">
    <property type="entry name" value="Kelch_1"/>
    <property type="match status" value="1"/>
</dbReference>
<dbReference type="KEGG" id="egu:105045402"/>
<dbReference type="RefSeq" id="XP_010921973.1">
    <property type="nucleotide sequence ID" value="XM_010923671.3"/>
</dbReference>
<accession>A0A6I9RED4</accession>
<protein>
    <submittedName>
        <fullName evidence="2">Gigaxonin</fullName>
    </submittedName>
</protein>
<gene>
    <name evidence="2" type="primary">LOC105045402</name>
</gene>
<dbReference type="InParanoid" id="A0A6I9RED4"/>
<dbReference type="PANTHER" id="PTHR47365:SF1">
    <property type="entry name" value="F-BOX_KELCH-REPEAT PROTEIN"/>
    <property type="match status" value="1"/>
</dbReference>
<dbReference type="GeneID" id="105045402"/>
<evidence type="ECO:0000313" key="2">
    <source>
        <dbReference type="RefSeq" id="XP_010921973.1"/>
    </source>
</evidence>
<evidence type="ECO:0000313" key="1">
    <source>
        <dbReference type="Proteomes" id="UP000504607"/>
    </source>
</evidence>
<organism evidence="1 2">
    <name type="scientific">Elaeis guineensis var. tenera</name>
    <name type="common">Oil palm</name>
    <dbReference type="NCBI Taxonomy" id="51953"/>
    <lineage>
        <taxon>Eukaryota</taxon>
        <taxon>Viridiplantae</taxon>
        <taxon>Streptophyta</taxon>
        <taxon>Embryophyta</taxon>
        <taxon>Tracheophyta</taxon>
        <taxon>Spermatophyta</taxon>
        <taxon>Magnoliopsida</taxon>
        <taxon>Liliopsida</taxon>
        <taxon>Arecaceae</taxon>
        <taxon>Arecoideae</taxon>
        <taxon>Cocoseae</taxon>
        <taxon>Elaeidinae</taxon>
        <taxon>Elaeis</taxon>
    </lineage>
</organism>
<dbReference type="PANTHER" id="PTHR47365">
    <property type="entry name" value="PLANT PROTEIN, PUTATIVE-RELATED"/>
    <property type="match status" value="1"/>
</dbReference>
<dbReference type="InterPro" id="IPR006652">
    <property type="entry name" value="Kelch_1"/>
</dbReference>
<reference evidence="2" key="1">
    <citation type="submission" date="2025-08" db="UniProtKB">
        <authorList>
            <consortium name="RefSeq"/>
        </authorList>
    </citation>
    <scope>IDENTIFICATION</scope>
</reference>
<keyword evidence="1" id="KW-1185">Reference proteome</keyword>
<dbReference type="AlphaFoldDB" id="A0A6I9RED4"/>